<dbReference type="EMBL" id="LCEJ01000028">
    <property type="protein sequence ID" value="KKS70300.1"/>
    <property type="molecule type" value="Genomic_DNA"/>
</dbReference>
<dbReference type="PATRIC" id="fig|1618425.3.peg.501"/>
<feature type="domain" description="Transcription elongation factor GreA/GreB N-terminal" evidence="2">
    <location>
        <begin position="4"/>
        <end position="69"/>
    </location>
</feature>
<keyword evidence="1" id="KW-0175">Coiled coil</keyword>
<accession>A0A0G1BAA0</accession>
<dbReference type="InterPro" id="IPR036805">
    <property type="entry name" value="Tscrpt_elong_fac_GreA/B_N_sf"/>
</dbReference>
<organism evidence="3 4">
    <name type="scientific">Candidatus Daviesbacteria bacterium GW2011_GWA2_42_7</name>
    <dbReference type="NCBI Taxonomy" id="1618425"/>
    <lineage>
        <taxon>Bacteria</taxon>
        <taxon>Candidatus Daviesiibacteriota</taxon>
    </lineage>
</organism>
<dbReference type="Gene3D" id="1.10.287.180">
    <property type="entry name" value="Transcription elongation factor, GreA/GreB, N-terminal domain"/>
    <property type="match status" value="1"/>
</dbReference>
<evidence type="ECO:0000256" key="1">
    <source>
        <dbReference type="SAM" id="Coils"/>
    </source>
</evidence>
<evidence type="ECO:0000313" key="3">
    <source>
        <dbReference type="EMBL" id="KKS70300.1"/>
    </source>
</evidence>
<dbReference type="Proteomes" id="UP000034785">
    <property type="component" value="Unassembled WGS sequence"/>
</dbReference>
<comment type="caution">
    <text evidence="3">The sequence shown here is derived from an EMBL/GenBank/DDBJ whole genome shotgun (WGS) entry which is preliminary data.</text>
</comment>
<evidence type="ECO:0000313" key="4">
    <source>
        <dbReference type="Proteomes" id="UP000034785"/>
    </source>
</evidence>
<reference evidence="3 4" key="1">
    <citation type="journal article" date="2015" name="Nature">
        <title>rRNA introns, odd ribosomes, and small enigmatic genomes across a large radiation of phyla.</title>
        <authorList>
            <person name="Brown C.T."/>
            <person name="Hug L.A."/>
            <person name="Thomas B.C."/>
            <person name="Sharon I."/>
            <person name="Castelle C.J."/>
            <person name="Singh A."/>
            <person name="Wilkins M.J."/>
            <person name="Williams K.H."/>
            <person name="Banfield J.F."/>
        </authorList>
    </citation>
    <scope>NUCLEOTIDE SEQUENCE [LARGE SCALE GENOMIC DNA]</scope>
</reference>
<feature type="coiled-coil region" evidence="1">
    <location>
        <begin position="2"/>
        <end position="29"/>
    </location>
</feature>
<evidence type="ECO:0000259" key="2">
    <source>
        <dbReference type="Pfam" id="PF03449"/>
    </source>
</evidence>
<dbReference type="AlphaFoldDB" id="A0A0G1BAA0"/>
<protein>
    <recommendedName>
        <fullName evidence="2">Transcription elongation factor GreA/GreB N-terminal domain-containing protein</fullName>
    </recommendedName>
</protein>
<dbReference type="Pfam" id="PF03449">
    <property type="entry name" value="GreA_GreB_N"/>
    <property type="match status" value="1"/>
</dbReference>
<proteinExistence type="predicted"/>
<dbReference type="SUPFAM" id="SSF46557">
    <property type="entry name" value="GreA transcript cleavage protein, N-terminal domain"/>
    <property type="match status" value="1"/>
</dbReference>
<dbReference type="GO" id="GO:0032784">
    <property type="term" value="P:regulation of DNA-templated transcription elongation"/>
    <property type="evidence" value="ECO:0007669"/>
    <property type="project" value="InterPro"/>
</dbReference>
<gene>
    <name evidence="3" type="ORF">UV41_C0028G0005</name>
</gene>
<dbReference type="GO" id="GO:0003677">
    <property type="term" value="F:DNA binding"/>
    <property type="evidence" value="ECO:0007669"/>
    <property type="project" value="InterPro"/>
</dbReference>
<name>A0A0G1BAA0_9BACT</name>
<sequence length="74" mass="8548">MDKLTQEKLKMWQGKLQKLEDEYKVIMLKRGEAIAMGDLSENAAFQMLDEDAGTYRVRIDEVKSIISKIEKGIK</sequence>
<dbReference type="InterPro" id="IPR022691">
    <property type="entry name" value="Tscrpt_elong_fac_GreA/B_N"/>
</dbReference>